<gene>
    <name evidence="2" type="primary">Jrkl_10</name>
    <name evidence="2" type="ORF">AVEN_111059_1</name>
</gene>
<accession>A0A4Y2DM64</accession>
<feature type="domain" description="DDE-1" evidence="1">
    <location>
        <begin position="15"/>
        <end position="93"/>
    </location>
</feature>
<evidence type="ECO:0000313" key="2">
    <source>
        <dbReference type="EMBL" id="GBM17903.1"/>
    </source>
</evidence>
<dbReference type="InterPro" id="IPR004875">
    <property type="entry name" value="DDE_SF_endonuclease_dom"/>
</dbReference>
<dbReference type="AlphaFoldDB" id="A0A4Y2DM64"/>
<sequence length="193" mass="22053">MLKHSKPKTLLAYSCPRTQLALLQLMDQGVIKSMKRRYRKQLLSKLLFEGDDNEEEAACSIVHFWKVLTLKDCVYLISEAWESVTEHTLKRSWRGLAPYLVVAVAELNILLKQIPGYGNCEQDDVSSWLDCDADDAGFQLMSDDEIIAQVRKPNSGDDNRESDEDEVIETSKISNSDAFECFARGLMWLEQQD</sequence>
<dbReference type="EMBL" id="BGPR01000396">
    <property type="protein sequence ID" value="GBM17903.1"/>
    <property type="molecule type" value="Genomic_DNA"/>
</dbReference>
<dbReference type="GO" id="GO:0003676">
    <property type="term" value="F:nucleic acid binding"/>
    <property type="evidence" value="ECO:0007669"/>
    <property type="project" value="InterPro"/>
</dbReference>
<name>A0A4Y2DM64_ARAVE</name>
<comment type="caution">
    <text evidence="2">The sequence shown here is derived from an EMBL/GenBank/DDBJ whole genome shotgun (WGS) entry which is preliminary data.</text>
</comment>
<dbReference type="OrthoDB" id="6157693at2759"/>
<organism evidence="2 3">
    <name type="scientific">Araneus ventricosus</name>
    <name type="common">Orbweaver spider</name>
    <name type="synonym">Epeira ventricosa</name>
    <dbReference type="NCBI Taxonomy" id="182803"/>
    <lineage>
        <taxon>Eukaryota</taxon>
        <taxon>Metazoa</taxon>
        <taxon>Ecdysozoa</taxon>
        <taxon>Arthropoda</taxon>
        <taxon>Chelicerata</taxon>
        <taxon>Arachnida</taxon>
        <taxon>Araneae</taxon>
        <taxon>Araneomorphae</taxon>
        <taxon>Entelegynae</taxon>
        <taxon>Araneoidea</taxon>
        <taxon>Araneidae</taxon>
        <taxon>Araneus</taxon>
    </lineage>
</organism>
<protein>
    <submittedName>
        <fullName evidence="2">Jerky-like</fullName>
    </submittedName>
</protein>
<dbReference type="Pfam" id="PF03184">
    <property type="entry name" value="DDE_1"/>
    <property type="match status" value="1"/>
</dbReference>
<proteinExistence type="predicted"/>
<dbReference type="Proteomes" id="UP000499080">
    <property type="component" value="Unassembled WGS sequence"/>
</dbReference>
<reference evidence="2 3" key="1">
    <citation type="journal article" date="2019" name="Sci. Rep.">
        <title>Orb-weaving spider Araneus ventricosus genome elucidates the spidroin gene catalogue.</title>
        <authorList>
            <person name="Kono N."/>
            <person name="Nakamura H."/>
            <person name="Ohtoshi R."/>
            <person name="Moran D.A.P."/>
            <person name="Shinohara A."/>
            <person name="Yoshida Y."/>
            <person name="Fujiwara M."/>
            <person name="Mori M."/>
            <person name="Tomita M."/>
            <person name="Arakawa K."/>
        </authorList>
    </citation>
    <scope>NUCLEOTIDE SEQUENCE [LARGE SCALE GENOMIC DNA]</scope>
</reference>
<evidence type="ECO:0000313" key="3">
    <source>
        <dbReference type="Proteomes" id="UP000499080"/>
    </source>
</evidence>
<evidence type="ECO:0000259" key="1">
    <source>
        <dbReference type="Pfam" id="PF03184"/>
    </source>
</evidence>
<keyword evidence="3" id="KW-1185">Reference proteome</keyword>